<dbReference type="PROSITE" id="PS51294">
    <property type="entry name" value="HTH_MYB"/>
    <property type="match status" value="2"/>
</dbReference>
<dbReference type="OrthoDB" id="2143914at2759"/>
<dbReference type="PANTHER" id="PTHR46621:SF1">
    <property type="entry name" value="SNRNA-ACTIVATING PROTEIN COMPLEX SUBUNIT 4"/>
    <property type="match status" value="1"/>
</dbReference>
<feature type="compositionally biased region" description="Basic residues" evidence="6">
    <location>
        <begin position="59"/>
        <end position="81"/>
    </location>
</feature>
<feature type="domain" description="HTH myb-type" evidence="8">
    <location>
        <begin position="90"/>
        <end position="145"/>
    </location>
</feature>
<proteinExistence type="predicted"/>
<dbReference type="SUPFAM" id="SSF46689">
    <property type="entry name" value="Homeodomain-like"/>
    <property type="match status" value="1"/>
</dbReference>
<evidence type="ECO:0000256" key="3">
    <source>
        <dbReference type="ARBA" id="ARBA00023125"/>
    </source>
</evidence>
<dbReference type="Gene3D" id="1.10.10.60">
    <property type="entry name" value="Homeodomain-like"/>
    <property type="match status" value="2"/>
</dbReference>
<dbReference type="Pfam" id="PF00249">
    <property type="entry name" value="Myb_DNA-binding"/>
    <property type="match status" value="2"/>
</dbReference>
<keyword evidence="3" id="KW-0238">DNA-binding</keyword>
<gene>
    <name evidence="9" type="primary">MYB</name>
    <name evidence="9" type="ORF">HERIO_1883</name>
</gene>
<evidence type="ECO:0000313" key="10">
    <source>
        <dbReference type="Proteomes" id="UP000192356"/>
    </source>
</evidence>
<feature type="domain" description="Myb-like" evidence="7">
    <location>
        <begin position="90"/>
        <end position="141"/>
    </location>
</feature>
<dbReference type="Proteomes" id="UP000192356">
    <property type="component" value="Unassembled WGS sequence"/>
</dbReference>
<organism evidence="9 10">
    <name type="scientific">Hepatospora eriocheir</name>
    <dbReference type="NCBI Taxonomy" id="1081669"/>
    <lineage>
        <taxon>Eukaryota</taxon>
        <taxon>Fungi</taxon>
        <taxon>Fungi incertae sedis</taxon>
        <taxon>Microsporidia</taxon>
        <taxon>Hepatosporidae</taxon>
        <taxon>Hepatospora</taxon>
    </lineage>
</organism>
<feature type="domain" description="HTH myb-type" evidence="8">
    <location>
        <begin position="146"/>
        <end position="196"/>
    </location>
</feature>
<dbReference type="InterPro" id="IPR009057">
    <property type="entry name" value="Homeodomain-like_sf"/>
</dbReference>
<reference evidence="9 10" key="1">
    <citation type="journal article" date="2017" name="Environ. Microbiol.">
        <title>Decay of the glycolytic pathway and adaptation to intranuclear parasitism within Enterocytozoonidae microsporidia.</title>
        <authorList>
            <person name="Wiredu Boakye D."/>
            <person name="Jaroenlak P."/>
            <person name="Prachumwat A."/>
            <person name="Williams T.A."/>
            <person name="Bateman K.S."/>
            <person name="Itsathitphaisarn O."/>
            <person name="Sritunyalucksana K."/>
            <person name="Paszkiewicz K.H."/>
            <person name="Moore K.A."/>
            <person name="Stentiford G.D."/>
            <person name="Williams B.A."/>
        </authorList>
    </citation>
    <scope>NUCLEOTIDE SEQUENCE [LARGE SCALE GENOMIC DNA]</scope>
    <source>
        <strain evidence="9 10">GB1</strain>
    </source>
</reference>
<evidence type="ECO:0000313" key="9">
    <source>
        <dbReference type="EMBL" id="ORD96156.1"/>
    </source>
</evidence>
<comment type="caution">
    <text evidence="9">The sequence shown here is derived from an EMBL/GenBank/DDBJ whole genome shotgun (WGS) entry which is preliminary data.</text>
</comment>
<keyword evidence="10" id="KW-1185">Reference proteome</keyword>
<dbReference type="GO" id="GO:0042795">
    <property type="term" value="P:snRNA transcription by RNA polymerase II"/>
    <property type="evidence" value="ECO:0007669"/>
    <property type="project" value="TreeGrafter"/>
</dbReference>
<accession>A0A1X0Q8R8</accession>
<dbReference type="SMR" id="A0A1X0Q8R8"/>
<evidence type="ECO:0000259" key="8">
    <source>
        <dbReference type="PROSITE" id="PS51294"/>
    </source>
</evidence>
<dbReference type="GO" id="GO:0042796">
    <property type="term" value="P:snRNA transcription by RNA polymerase III"/>
    <property type="evidence" value="ECO:0007669"/>
    <property type="project" value="TreeGrafter"/>
</dbReference>
<evidence type="ECO:0000256" key="6">
    <source>
        <dbReference type="SAM" id="MobiDB-lite"/>
    </source>
</evidence>
<evidence type="ECO:0000259" key="7">
    <source>
        <dbReference type="PROSITE" id="PS50090"/>
    </source>
</evidence>
<keyword evidence="5" id="KW-0539">Nucleus</keyword>
<dbReference type="VEuPathDB" id="MicrosporidiaDB:A0H76_1077"/>
<protein>
    <submittedName>
        <fullName evidence="9">MYB</fullName>
    </submittedName>
</protein>
<dbReference type="FunFam" id="1.10.10.60:FF:000010">
    <property type="entry name" value="Transcriptional activator Myb isoform A"/>
    <property type="match status" value="1"/>
</dbReference>
<keyword evidence="4" id="KW-0804">Transcription</keyword>
<evidence type="ECO:0000256" key="2">
    <source>
        <dbReference type="ARBA" id="ARBA00023015"/>
    </source>
</evidence>
<dbReference type="SMART" id="SM00717">
    <property type="entry name" value="SANT"/>
    <property type="match status" value="2"/>
</dbReference>
<dbReference type="PANTHER" id="PTHR46621">
    <property type="entry name" value="SNRNA-ACTIVATING PROTEIN COMPLEX SUBUNIT 4"/>
    <property type="match status" value="1"/>
</dbReference>
<dbReference type="GO" id="GO:0019185">
    <property type="term" value="C:snRNA-activating protein complex"/>
    <property type="evidence" value="ECO:0007669"/>
    <property type="project" value="TreeGrafter"/>
</dbReference>
<evidence type="ECO:0000256" key="1">
    <source>
        <dbReference type="ARBA" id="ARBA00022737"/>
    </source>
</evidence>
<keyword evidence="1" id="KW-0677">Repeat</keyword>
<dbReference type="GO" id="GO:0001006">
    <property type="term" value="F:RNA polymerase III type 3 promoter sequence-specific DNA binding"/>
    <property type="evidence" value="ECO:0007669"/>
    <property type="project" value="TreeGrafter"/>
</dbReference>
<dbReference type="PROSITE" id="PS50090">
    <property type="entry name" value="MYB_LIKE"/>
    <property type="match status" value="2"/>
</dbReference>
<dbReference type="CDD" id="cd00167">
    <property type="entry name" value="SANT"/>
    <property type="match status" value="2"/>
</dbReference>
<sequence length="200" mass="23298">MVPNHDLKNPFVDTIQHYDNTEYVSSIKEDVKESVCNEEEEDEGETMSDSDSTDTIWGKKSKKKLKKKSKVTNKKRGRKSNSKSSQETTNSQLKRGVWSKEEDKRLTNLVSEFGAKNWGFIAEKMETRVGKQCRERWFNQLDPSLNRNPFTIEEKNFIIQAQKELGNSWSKIAKRMPGRTQNAIKNFFNSLNKTNKRQVK</sequence>
<dbReference type="InterPro" id="IPR051575">
    <property type="entry name" value="Myb-like_DNA-bd"/>
</dbReference>
<dbReference type="EMBL" id="LVKB01000122">
    <property type="protein sequence ID" value="ORD96156.1"/>
    <property type="molecule type" value="Genomic_DNA"/>
</dbReference>
<feature type="domain" description="Myb-like" evidence="7">
    <location>
        <begin position="142"/>
        <end position="192"/>
    </location>
</feature>
<feature type="region of interest" description="Disordered" evidence="6">
    <location>
        <begin position="29"/>
        <end position="99"/>
    </location>
</feature>
<evidence type="ECO:0000256" key="4">
    <source>
        <dbReference type="ARBA" id="ARBA00023163"/>
    </source>
</evidence>
<dbReference type="InterPro" id="IPR017930">
    <property type="entry name" value="Myb_dom"/>
</dbReference>
<feature type="compositionally biased region" description="Acidic residues" evidence="6">
    <location>
        <begin position="36"/>
        <end position="52"/>
    </location>
</feature>
<dbReference type="AlphaFoldDB" id="A0A1X0Q8R8"/>
<name>A0A1X0Q8R8_9MICR</name>
<dbReference type="VEuPathDB" id="MicrosporidiaDB:HERIO_1883"/>
<dbReference type="GO" id="GO:0000978">
    <property type="term" value="F:RNA polymerase II cis-regulatory region sequence-specific DNA binding"/>
    <property type="evidence" value="ECO:0007669"/>
    <property type="project" value="TreeGrafter"/>
</dbReference>
<keyword evidence="2" id="KW-0805">Transcription regulation</keyword>
<evidence type="ECO:0000256" key="5">
    <source>
        <dbReference type="ARBA" id="ARBA00023242"/>
    </source>
</evidence>
<dbReference type="InterPro" id="IPR001005">
    <property type="entry name" value="SANT/Myb"/>
</dbReference>